<protein>
    <submittedName>
        <fullName evidence="1">Uncharacterized protein</fullName>
    </submittedName>
</protein>
<keyword evidence="2" id="KW-1185">Reference proteome</keyword>
<gene>
    <name evidence="1" type="ORF">C5F44_09475</name>
</gene>
<dbReference type="AlphaFoldDB" id="A0A2T4J9Q1"/>
<dbReference type="EMBL" id="PZKE01000007">
    <property type="protein sequence ID" value="PTE14624.1"/>
    <property type="molecule type" value="Genomic_DNA"/>
</dbReference>
<comment type="caution">
    <text evidence="1">The sequence shown here is derived from an EMBL/GenBank/DDBJ whole genome shotgun (WGS) entry which is preliminary data.</text>
</comment>
<name>A0A2T4J9Q1_FUSBL</name>
<sequence length="253" mass="29046">MNKVLEKLAFRRMLSRWTRWADEAPAMGLGQLRRLRDEARSLRRQVDRLLHEADHRLTLPAIGTTKVRRPAGTDWAWRPAPWRGAIPQPGAAGVSGRETLHDGVTLFHDCGLSEISYRQVRNTRESDMAPFGLSLEVFRFDGTYLSLVLDLPPEGADGLLLRHLVRVDAIVETERPIEVYVRLNIKHGPNVEKVVRKLPLDSDETMVEFDLTYTKVVEKRIEKLWLDLIFDGPEMNQIVLRDLSVSRRPRAEV</sequence>
<evidence type="ECO:0000313" key="1">
    <source>
        <dbReference type="EMBL" id="PTE14624.1"/>
    </source>
</evidence>
<accession>A0A2T4J9Q1</accession>
<proteinExistence type="predicted"/>
<dbReference type="Proteomes" id="UP000241362">
    <property type="component" value="Unassembled WGS sequence"/>
</dbReference>
<dbReference type="RefSeq" id="WP_107673312.1">
    <property type="nucleotide sequence ID" value="NZ_PZKE01000007.1"/>
</dbReference>
<organism evidence="1 2">
    <name type="scientific">Fuscovulum blasticum DSM 2131</name>
    <dbReference type="NCBI Taxonomy" id="1188250"/>
    <lineage>
        <taxon>Bacteria</taxon>
        <taxon>Pseudomonadati</taxon>
        <taxon>Pseudomonadota</taxon>
        <taxon>Alphaproteobacteria</taxon>
        <taxon>Rhodobacterales</taxon>
        <taxon>Paracoccaceae</taxon>
        <taxon>Pseudogemmobacter</taxon>
    </lineage>
</organism>
<dbReference type="Pfam" id="PF20086">
    <property type="entry name" value="DUF6478"/>
    <property type="match status" value="1"/>
</dbReference>
<reference evidence="1 2" key="1">
    <citation type="submission" date="2018-03" db="EMBL/GenBank/DDBJ databases">
        <title>Rhodobacter blasticus.</title>
        <authorList>
            <person name="Meyer T.E."/>
            <person name="Miller S."/>
            <person name="Lodha T."/>
            <person name="Gandham S."/>
            <person name="Chintalapati S."/>
            <person name="Chintalapati V.R."/>
        </authorList>
    </citation>
    <scope>NUCLEOTIDE SEQUENCE [LARGE SCALE GENOMIC DNA]</scope>
    <source>
        <strain evidence="1 2">DSM 2131</strain>
    </source>
</reference>
<dbReference type="InterPro" id="IPR045514">
    <property type="entry name" value="DUF6478"/>
</dbReference>
<evidence type="ECO:0000313" key="2">
    <source>
        <dbReference type="Proteomes" id="UP000241362"/>
    </source>
</evidence>